<reference evidence="3 4" key="1">
    <citation type="submission" date="2012-11" db="EMBL/GenBank/DDBJ databases">
        <title>FINISHED of Natronococcus occultus SP4, DSM 3396.</title>
        <authorList>
            <consortium name="DOE Joint Genome Institute"/>
            <person name="Eisen J."/>
            <person name="Huntemann M."/>
            <person name="Wei C.-L."/>
            <person name="Han J."/>
            <person name="Detter J.C."/>
            <person name="Han C."/>
            <person name="Tapia R."/>
            <person name="Chen A."/>
            <person name="Kyrpides N."/>
            <person name="Mavromatis K."/>
            <person name="Markowitz V."/>
            <person name="Szeto E."/>
            <person name="Ivanova N."/>
            <person name="Mikhailova N."/>
            <person name="Ovchinnikova G."/>
            <person name="Pagani I."/>
            <person name="Pati A."/>
            <person name="Goodwin L."/>
            <person name="Nordberg H.P."/>
            <person name="Cantor M.N."/>
            <person name="Hua S.X."/>
            <person name="Woyke T."/>
            <person name="Eisen J."/>
            <person name="Klenk H.-P."/>
            <person name="Klenk H.-P."/>
        </authorList>
    </citation>
    <scope>NUCLEOTIDE SEQUENCE [LARGE SCALE GENOMIC DNA]</scope>
    <source>
        <strain evidence="3 4">SP4</strain>
    </source>
</reference>
<dbReference type="GO" id="GO:0044877">
    <property type="term" value="F:protein-containing complex binding"/>
    <property type="evidence" value="ECO:0007669"/>
    <property type="project" value="TreeGrafter"/>
</dbReference>
<evidence type="ECO:0000313" key="3">
    <source>
        <dbReference type="EMBL" id="AGB35959.1"/>
    </source>
</evidence>
<evidence type="ECO:0000256" key="1">
    <source>
        <dbReference type="SAM" id="MobiDB-lite"/>
    </source>
</evidence>
<dbReference type="SUPFAM" id="SSF51735">
    <property type="entry name" value="NAD(P)-binding Rossmann-fold domains"/>
    <property type="match status" value="1"/>
</dbReference>
<dbReference type="KEGG" id="nou:Natoc_0077"/>
<evidence type="ECO:0000259" key="2">
    <source>
        <dbReference type="Pfam" id="PF13460"/>
    </source>
</evidence>
<dbReference type="GeneID" id="14404376"/>
<dbReference type="InterPro" id="IPR036291">
    <property type="entry name" value="NAD(P)-bd_dom_sf"/>
</dbReference>
<dbReference type="STRING" id="694430.Natoc_0077"/>
<dbReference type="EMBL" id="CP003929">
    <property type="protein sequence ID" value="AGB35959.1"/>
    <property type="molecule type" value="Genomic_DNA"/>
</dbReference>
<dbReference type="InterPro" id="IPR051207">
    <property type="entry name" value="ComplexI_NDUFA9_subunit"/>
</dbReference>
<dbReference type="PANTHER" id="PTHR12126:SF11">
    <property type="entry name" value="NADH DEHYDROGENASE [UBIQUINONE] 1 ALPHA SUBCOMPLEX SUBUNIT 9, MITOCHONDRIAL"/>
    <property type="match status" value="1"/>
</dbReference>
<protein>
    <submittedName>
        <fullName evidence="3">Putative nucleoside-diphosphate sugar epimerase</fullName>
    </submittedName>
</protein>
<name>L0JV22_9EURY</name>
<sequence length="319" mass="34554">MNVLVTGATGFVGSRLVAALRTLTDHDVTVLVRDAAEYDPPDDGITVAEGDVLEKGSFEDALEGIDAAYYLIHTMGSGDDDLIGQDRRAARNFERAATNAALDRIVYLSGLGDEDEALSEHLASRRLVESELESGSADVTVLRAAIIIGAESASFRIVRQLAKRLPVMVTPRWVHVDCQPIAIDDVIAYLLAVLERPETAGETYEIGGPDVLTYGEMLRTTARITRGWEPVIVPVPVLTPTLSAYWVDLVTDVDPKVAHRLIEGMVNPVVVEDDRLRELVGVDPTPFEDAVRSALAEEGTLDGDTLKSGLPDEGRPLEE</sequence>
<dbReference type="Gene3D" id="3.40.50.720">
    <property type="entry name" value="NAD(P)-binding Rossmann-like Domain"/>
    <property type="match status" value="1"/>
</dbReference>
<dbReference type="OrthoDB" id="358920at2157"/>
<dbReference type="Pfam" id="PF13460">
    <property type="entry name" value="NAD_binding_10"/>
    <property type="match status" value="1"/>
</dbReference>
<feature type="compositionally biased region" description="Basic and acidic residues" evidence="1">
    <location>
        <begin position="310"/>
        <end position="319"/>
    </location>
</feature>
<dbReference type="PANTHER" id="PTHR12126">
    <property type="entry name" value="NADH-UBIQUINONE OXIDOREDUCTASE 39 KDA SUBUNIT-RELATED"/>
    <property type="match status" value="1"/>
</dbReference>
<dbReference type="InterPro" id="IPR016040">
    <property type="entry name" value="NAD(P)-bd_dom"/>
</dbReference>
<feature type="domain" description="NAD(P)-binding" evidence="2">
    <location>
        <begin position="7"/>
        <end position="154"/>
    </location>
</feature>
<organism evidence="3 4">
    <name type="scientific">Natronococcus occultus SP4</name>
    <dbReference type="NCBI Taxonomy" id="694430"/>
    <lineage>
        <taxon>Archaea</taxon>
        <taxon>Methanobacteriati</taxon>
        <taxon>Methanobacteriota</taxon>
        <taxon>Stenosarchaea group</taxon>
        <taxon>Halobacteria</taxon>
        <taxon>Halobacteriales</taxon>
        <taxon>Natrialbaceae</taxon>
        <taxon>Natronococcus</taxon>
    </lineage>
</organism>
<evidence type="ECO:0000313" key="4">
    <source>
        <dbReference type="Proteomes" id="UP000010878"/>
    </source>
</evidence>
<feature type="region of interest" description="Disordered" evidence="1">
    <location>
        <begin position="296"/>
        <end position="319"/>
    </location>
</feature>
<gene>
    <name evidence="3" type="ORF">Natoc_0077</name>
</gene>
<proteinExistence type="predicted"/>
<dbReference type="eggNOG" id="arCOG03015">
    <property type="taxonomic scope" value="Archaea"/>
</dbReference>
<accession>L0JV22</accession>
<dbReference type="RefSeq" id="WP_015319417.1">
    <property type="nucleotide sequence ID" value="NC_019974.1"/>
</dbReference>
<dbReference type="HOGENOM" id="CLU_007383_6_5_2"/>
<dbReference type="Proteomes" id="UP000010878">
    <property type="component" value="Chromosome"/>
</dbReference>
<keyword evidence="4" id="KW-1185">Reference proteome</keyword>
<dbReference type="AlphaFoldDB" id="L0JV22"/>